<sequence length="577" mass="62690">MSGVKCATLVALSVAVSEEAFPRQLGAESLIEKVCKDTGLDDLCSKSIRLPTGVTMSYKDACAHNVCTWPCGQKQCTNNCCPYTTKTCNNKCCCWGFLKCGCSKSKCGEWCVNTPHFTCNKDKCGETCVDIPCSGVSKEHCGETCVKVPDSLAINWKDASPCEHFSKLNPMLKTAEMACACLGALSDFLKHVGDFQSSEPSSVALNAASRMVGCLVKEGFHVQDDKAEVVRELTNGDDYIIQAAPVDLEKYVEMTTAVAACASTGACHLIHTALLDYFKSVATDVGNGVEDFLETFVLDSLLSPLAAAADVPLMLAEDLPQSLQCTADAAEAAFQDVKGKIEEVKDFFQDLKKKVETLQQGCQKAIEAVGGLADSLDTSVQNIVQNLLDGQATPVGRELVVVCWCHRQWLTAPLVDAVKQIKDLAEVKELLNALSQLKAEVADVKKRAEELDDLKMLEQVLRQDLAKSDDCGLKDVLEDLQDIPSLLSQVSDPLKKIQQLDINANSVQAGVVSYNQWVDFNLDLPCSKMELWTASLEGLSVSAHIPKFYACNFGYTLPLPNEHIPYLRIKKAAKALS</sequence>
<evidence type="ECO:0000313" key="2">
    <source>
        <dbReference type="EMBL" id="CAK8996237.1"/>
    </source>
</evidence>
<evidence type="ECO:0000256" key="1">
    <source>
        <dbReference type="SAM" id="Coils"/>
    </source>
</evidence>
<dbReference type="EMBL" id="CAXAMM010002459">
    <property type="protein sequence ID" value="CAK8996237.1"/>
    <property type="molecule type" value="Genomic_DNA"/>
</dbReference>
<dbReference type="Proteomes" id="UP001642464">
    <property type="component" value="Unassembled WGS sequence"/>
</dbReference>
<comment type="caution">
    <text evidence="2">The sequence shown here is derived from an EMBL/GenBank/DDBJ whole genome shotgun (WGS) entry which is preliminary data.</text>
</comment>
<name>A0ABP0I0W0_9DINO</name>
<accession>A0ABP0I0W0</accession>
<keyword evidence="3" id="KW-1185">Reference proteome</keyword>
<feature type="coiled-coil region" evidence="1">
    <location>
        <begin position="427"/>
        <end position="454"/>
    </location>
</feature>
<reference evidence="2 3" key="1">
    <citation type="submission" date="2024-02" db="EMBL/GenBank/DDBJ databases">
        <authorList>
            <person name="Chen Y."/>
            <person name="Shah S."/>
            <person name="Dougan E. K."/>
            <person name="Thang M."/>
            <person name="Chan C."/>
        </authorList>
    </citation>
    <scope>NUCLEOTIDE SEQUENCE [LARGE SCALE GENOMIC DNA]</scope>
</reference>
<organism evidence="2 3">
    <name type="scientific">Durusdinium trenchii</name>
    <dbReference type="NCBI Taxonomy" id="1381693"/>
    <lineage>
        <taxon>Eukaryota</taxon>
        <taxon>Sar</taxon>
        <taxon>Alveolata</taxon>
        <taxon>Dinophyceae</taxon>
        <taxon>Suessiales</taxon>
        <taxon>Symbiodiniaceae</taxon>
        <taxon>Durusdinium</taxon>
    </lineage>
</organism>
<proteinExistence type="predicted"/>
<gene>
    <name evidence="2" type="ORF">SCF082_LOCUS4699</name>
</gene>
<protein>
    <submittedName>
        <fullName evidence="2">Uncharacterized protein</fullName>
    </submittedName>
</protein>
<evidence type="ECO:0000313" key="3">
    <source>
        <dbReference type="Proteomes" id="UP001642464"/>
    </source>
</evidence>
<keyword evidence="1" id="KW-0175">Coiled coil</keyword>